<comment type="caution">
    <text evidence="1">The sequence shown here is derived from an EMBL/GenBank/DDBJ whole genome shotgun (WGS) entry which is preliminary data.</text>
</comment>
<dbReference type="EMBL" id="MU394352">
    <property type="protein sequence ID" value="KAI6083445.1"/>
    <property type="molecule type" value="Genomic_DNA"/>
</dbReference>
<accession>A0ACC0CSM7</accession>
<name>A0ACC0CSM7_9PEZI</name>
<evidence type="ECO:0000313" key="2">
    <source>
        <dbReference type="Proteomes" id="UP001497680"/>
    </source>
</evidence>
<organism evidence="1 2">
    <name type="scientific">Hypoxylon rubiginosum</name>
    <dbReference type="NCBI Taxonomy" id="110542"/>
    <lineage>
        <taxon>Eukaryota</taxon>
        <taxon>Fungi</taxon>
        <taxon>Dikarya</taxon>
        <taxon>Ascomycota</taxon>
        <taxon>Pezizomycotina</taxon>
        <taxon>Sordariomycetes</taxon>
        <taxon>Xylariomycetidae</taxon>
        <taxon>Xylariales</taxon>
        <taxon>Hypoxylaceae</taxon>
        <taxon>Hypoxylon</taxon>
    </lineage>
</organism>
<sequence length="219" mass="24957">MYISQPPIKHIYWQMFREEISGVMMMPMLLAEFTFPGGVRMGEYYDLIAGTSHGYYAITWPNAERRSGRSSDADEANSTIAMREVLERINWYADRKHIANTSQALYVTLHTRSGSARLRASFLCRPTNLARYHGMLRKLEVFQLRGGDEKSWPYAIPTFDKSEEAMDMFLEFTQCPTTNGKTILFDLAMIPSMAAAPITISYKTTFQREEGDEGLSMAG</sequence>
<gene>
    <name evidence="1" type="ORF">F4821DRAFT_262951</name>
</gene>
<keyword evidence="2" id="KW-1185">Reference proteome</keyword>
<proteinExistence type="predicted"/>
<protein>
    <submittedName>
        <fullName evidence="1">Uncharacterized protein</fullName>
    </submittedName>
</protein>
<dbReference type="Proteomes" id="UP001497680">
    <property type="component" value="Unassembled WGS sequence"/>
</dbReference>
<reference evidence="1 2" key="1">
    <citation type="journal article" date="2022" name="New Phytol.">
        <title>Ecological generalism drives hyperdiversity of secondary metabolite gene clusters in xylarialean endophytes.</title>
        <authorList>
            <person name="Franco M.E.E."/>
            <person name="Wisecaver J.H."/>
            <person name="Arnold A.E."/>
            <person name="Ju Y.M."/>
            <person name="Slot J.C."/>
            <person name="Ahrendt S."/>
            <person name="Moore L.P."/>
            <person name="Eastman K.E."/>
            <person name="Scott K."/>
            <person name="Konkel Z."/>
            <person name="Mondo S.J."/>
            <person name="Kuo A."/>
            <person name="Hayes R.D."/>
            <person name="Haridas S."/>
            <person name="Andreopoulos B."/>
            <person name="Riley R."/>
            <person name="LaButti K."/>
            <person name="Pangilinan J."/>
            <person name="Lipzen A."/>
            <person name="Amirebrahimi M."/>
            <person name="Yan J."/>
            <person name="Adam C."/>
            <person name="Keymanesh K."/>
            <person name="Ng V."/>
            <person name="Louie K."/>
            <person name="Northen T."/>
            <person name="Drula E."/>
            <person name="Henrissat B."/>
            <person name="Hsieh H.M."/>
            <person name="Youens-Clark K."/>
            <person name="Lutzoni F."/>
            <person name="Miadlikowska J."/>
            <person name="Eastwood D.C."/>
            <person name="Hamelin R.C."/>
            <person name="Grigoriev I.V."/>
            <person name="U'Ren J.M."/>
        </authorList>
    </citation>
    <scope>NUCLEOTIDE SEQUENCE [LARGE SCALE GENOMIC DNA]</scope>
    <source>
        <strain evidence="1 2">ER1909</strain>
    </source>
</reference>
<evidence type="ECO:0000313" key="1">
    <source>
        <dbReference type="EMBL" id="KAI6083445.1"/>
    </source>
</evidence>